<dbReference type="InterPro" id="IPR011055">
    <property type="entry name" value="Dup_hybrid_motif"/>
</dbReference>
<keyword evidence="1" id="KW-0732">Signal</keyword>
<proteinExistence type="predicted"/>
<evidence type="ECO:0000313" key="3">
    <source>
        <dbReference type="EMBL" id="KAA8826244.1"/>
    </source>
</evidence>
<accession>A0A5J5E9Z6</accession>
<evidence type="ECO:0000256" key="1">
    <source>
        <dbReference type="ARBA" id="ARBA00022729"/>
    </source>
</evidence>
<feature type="domain" description="M23ase beta-sheet core" evidence="2">
    <location>
        <begin position="137"/>
        <end position="226"/>
    </location>
</feature>
<sequence length="245" mass="26783">MNGYWFDWRRHAARRAARLREHERRRAEERRTWMDAAVAAATALGLALALLMGLTVEASWGASPYSSIQQTASNGTATQTKDMSPDVQETLLPVDFTDLTMLEERSTSRCSARYGWPVSNPVVEAPFDRPLTPWAPGHRGIDVKARQGDSISAPAAGTISFAGKVGGKDVVSLRHRGGVTSTFEPAVTTLEVGMNVNGGASIGVVDGESDHCSIRQCLHWGLKRGAHDYLDPERYVGEYMIVLKE</sequence>
<reference evidence="3 4" key="1">
    <citation type="journal article" date="2019" name="Syst. Appl. Microbiol.">
        <title>Characterization of Bifidobacterium species in feaces of the Egyptian fruit bat: Description of B. vespertilionis sp. nov. and B. rousetti sp. nov.</title>
        <authorList>
            <person name="Modesto M."/>
            <person name="Satti M."/>
            <person name="Watanabe K."/>
            <person name="Puglisi E."/>
            <person name="Morelli L."/>
            <person name="Huang C.-H."/>
            <person name="Liou J.-S."/>
            <person name="Miyashita M."/>
            <person name="Tamura T."/>
            <person name="Saito S."/>
            <person name="Mori K."/>
            <person name="Huang L."/>
            <person name="Sciavilla P."/>
            <person name="Sandri C."/>
            <person name="Spiezio C."/>
            <person name="Vitali F."/>
            <person name="Cavalieri D."/>
            <person name="Perpetuini G."/>
            <person name="Tofalo R."/>
            <person name="Bonetti A."/>
            <person name="Arita M."/>
            <person name="Mattarelli P."/>
        </authorList>
    </citation>
    <scope>NUCLEOTIDE SEQUENCE [LARGE SCALE GENOMIC DNA]</scope>
    <source>
        <strain evidence="3 4">RST19</strain>
    </source>
</reference>
<dbReference type="Gene3D" id="2.70.70.10">
    <property type="entry name" value="Glucose Permease (Domain IIA)"/>
    <property type="match status" value="1"/>
</dbReference>
<dbReference type="AlphaFoldDB" id="A0A5J5E9Z6"/>
<comment type="caution">
    <text evidence="3">The sequence shown here is derived from an EMBL/GenBank/DDBJ whole genome shotgun (WGS) entry which is preliminary data.</text>
</comment>
<organism evidence="3 4">
    <name type="scientific">Bifidobacterium reuteri</name>
    <dbReference type="NCBI Taxonomy" id="983706"/>
    <lineage>
        <taxon>Bacteria</taxon>
        <taxon>Bacillati</taxon>
        <taxon>Actinomycetota</taxon>
        <taxon>Actinomycetes</taxon>
        <taxon>Bifidobacteriales</taxon>
        <taxon>Bifidobacteriaceae</taxon>
        <taxon>Bifidobacterium</taxon>
    </lineage>
</organism>
<protein>
    <submittedName>
        <fullName evidence="3">M23 family metallopeptidase</fullName>
    </submittedName>
</protein>
<dbReference type="GO" id="GO:0004222">
    <property type="term" value="F:metalloendopeptidase activity"/>
    <property type="evidence" value="ECO:0007669"/>
    <property type="project" value="TreeGrafter"/>
</dbReference>
<dbReference type="PANTHER" id="PTHR21666:SF289">
    <property type="entry name" value="L-ALA--D-GLU ENDOPEPTIDASE"/>
    <property type="match status" value="1"/>
</dbReference>
<dbReference type="PANTHER" id="PTHR21666">
    <property type="entry name" value="PEPTIDASE-RELATED"/>
    <property type="match status" value="1"/>
</dbReference>
<dbReference type="SUPFAM" id="SSF51261">
    <property type="entry name" value="Duplicated hybrid motif"/>
    <property type="match status" value="1"/>
</dbReference>
<dbReference type="InterPro" id="IPR050570">
    <property type="entry name" value="Cell_wall_metabolism_enzyme"/>
</dbReference>
<evidence type="ECO:0000313" key="4">
    <source>
        <dbReference type="Proteomes" id="UP000326251"/>
    </source>
</evidence>
<dbReference type="CDD" id="cd12797">
    <property type="entry name" value="M23_peptidase"/>
    <property type="match status" value="1"/>
</dbReference>
<name>A0A5J5E9Z6_9BIFI</name>
<gene>
    <name evidence="3" type="ORF">EMO92_02765</name>
</gene>
<dbReference type="Pfam" id="PF01551">
    <property type="entry name" value="Peptidase_M23"/>
    <property type="match status" value="1"/>
</dbReference>
<dbReference type="EMBL" id="RZUG01000003">
    <property type="protein sequence ID" value="KAA8826244.1"/>
    <property type="molecule type" value="Genomic_DNA"/>
</dbReference>
<dbReference type="Proteomes" id="UP000326251">
    <property type="component" value="Unassembled WGS sequence"/>
</dbReference>
<evidence type="ECO:0000259" key="2">
    <source>
        <dbReference type="Pfam" id="PF01551"/>
    </source>
</evidence>
<dbReference type="InterPro" id="IPR016047">
    <property type="entry name" value="M23ase_b-sheet_dom"/>
</dbReference>